<dbReference type="GO" id="GO:0005886">
    <property type="term" value="C:plasma membrane"/>
    <property type="evidence" value="ECO:0007669"/>
    <property type="project" value="UniProtKB-SubCell"/>
</dbReference>
<dbReference type="Proteomes" id="UP000243507">
    <property type="component" value="Unassembled WGS sequence"/>
</dbReference>
<protein>
    <submittedName>
        <fullName evidence="9">Branched-chain amino acid transporter AzlC</fullName>
    </submittedName>
</protein>
<dbReference type="Pfam" id="PF03591">
    <property type="entry name" value="AzlC"/>
    <property type="match status" value="1"/>
</dbReference>
<dbReference type="RefSeq" id="WP_096434086.1">
    <property type="nucleotide sequence ID" value="NZ_NTJD01000008.1"/>
</dbReference>
<feature type="transmembrane region" description="Helical" evidence="8">
    <location>
        <begin position="136"/>
        <end position="153"/>
    </location>
</feature>
<keyword evidence="6 8" id="KW-1133">Transmembrane helix</keyword>
<keyword evidence="10" id="KW-1185">Reference proteome</keyword>
<dbReference type="PANTHER" id="PTHR34979">
    <property type="entry name" value="INNER MEMBRANE PROTEIN YGAZ"/>
    <property type="match status" value="1"/>
</dbReference>
<evidence type="ECO:0000313" key="9">
    <source>
        <dbReference type="EMBL" id="PCD76098.1"/>
    </source>
</evidence>
<evidence type="ECO:0000256" key="3">
    <source>
        <dbReference type="ARBA" id="ARBA00022448"/>
    </source>
</evidence>
<dbReference type="OrthoDB" id="3579489at2"/>
<evidence type="ECO:0000256" key="7">
    <source>
        <dbReference type="ARBA" id="ARBA00023136"/>
    </source>
</evidence>
<evidence type="ECO:0000256" key="5">
    <source>
        <dbReference type="ARBA" id="ARBA00022692"/>
    </source>
</evidence>
<comment type="caution">
    <text evidence="9">The sequence shown here is derived from an EMBL/GenBank/DDBJ whole genome shotgun (WGS) entry which is preliminary data.</text>
</comment>
<dbReference type="AlphaFoldDB" id="A0A2A4CP94"/>
<comment type="subcellular location">
    <subcellularLocation>
        <location evidence="1">Cell membrane</location>
        <topology evidence="1">Multi-pass membrane protein</topology>
    </subcellularLocation>
</comment>
<evidence type="ECO:0000256" key="4">
    <source>
        <dbReference type="ARBA" id="ARBA00022475"/>
    </source>
</evidence>
<dbReference type="EMBL" id="NTJD01000008">
    <property type="protein sequence ID" value="PCD76098.1"/>
    <property type="molecule type" value="Genomic_DNA"/>
</dbReference>
<accession>A0A2A4CP94</accession>
<sequence>MPAPNPISTAFWRGFRHGLPFLLVVAPFGLLFGVAGTEAGLNMAEVMGFSILVIAGASQFTAVQLMVDQAPVLMVLLTSLAVNLRMAMYSASLAPHLGPAPSWQKALVAYFMVDQAYALAAADYETRPEQSLAEKLAYYAGACAPVCPQWYVATWIGAWAGAAIPPEFALDFAVPITFLAMIGPGLRSLAHVAAASVSVVVALVLAFLPAGTGLLIAALAAMITGAQVEIWVARRRAME</sequence>
<feature type="transmembrane region" description="Helical" evidence="8">
    <location>
        <begin position="47"/>
        <end position="67"/>
    </location>
</feature>
<keyword evidence="5 8" id="KW-0812">Transmembrane</keyword>
<reference evidence="9 10" key="1">
    <citation type="submission" date="2017-09" db="EMBL/GenBank/DDBJ databases">
        <title>A multilocus sequence analysis scheme for characterization of bacteria in the genus Thioclava.</title>
        <authorList>
            <person name="Liu Y."/>
            <person name="Shao Z."/>
        </authorList>
    </citation>
    <scope>NUCLEOTIDE SEQUENCE [LARGE SCALE GENOMIC DNA]</scope>
    <source>
        <strain evidence="9 10">CAU 1312</strain>
    </source>
</reference>
<dbReference type="InterPro" id="IPR011606">
    <property type="entry name" value="Brnchd-chn_aa_trnsp_permease"/>
</dbReference>
<organism evidence="9 10">
    <name type="scientific">Pseudothioclava arenosa</name>
    <dbReference type="NCBI Taxonomy" id="1795308"/>
    <lineage>
        <taxon>Bacteria</taxon>
        <taxon>Pseudomonadati</taxon>
        <taxon>Pseudomonadota</taxon>
        <taxon>Alphaproteobacteria</taxon>
        <taxon>Rhodobacterales</taxon>
        <taxon>Paracoccaceae</taxon>
        <taxon>Pseudothioclava</taxon>
    </lineage>
</organism>
<evidence type="ECO:0000256" key="8">
    <source>
        <dbReference type="SAM" id="Phobius"/>
    </source>
</evidence>
<name>A0A2A4CP94_9RHOB</name>
<gene>
    <name evidence="9" type="ORF">CLN94_11475</name>
</gene>
<evidence type="ECO:0000313" key="10">
    <source>
        <dbReference type="Proteomes" id="UP000243507"/>
    </source>
</evidence>
<dbReference type="PANTHER" id="PTHR34979:SF1">
    <property type="entry name" value="INNER MEMBRANE PROTEIN YGAZ"/>
    <property type="match status" value="1"/>
</dbReference>
<evidence type="ECO:0000256" key="2">
    <source>
        <dbReference type="ARBA" id="ARBA00010735"/>
    </source>
</evidence>
<feature type="transmembrane region" description="Helical" evidence="8">
    <location>
        <begin position="159"/>
        <end position="182"/>
    </location>
</feature>
<comment type="similarity">
    <text evidence="2">Belongs to the AzlC family.</text>
</comment>
<keyword evidence="7 8" id="KW-0472">Membrane</keyword>
<keyword evidence="4" id="KW-1003">Cell membrane</keyword>
<proteinExistence type="inferred from homology"/>
<feature type="transmembrane region" description="Helical" evidence="8">
    <location>
        <begin position="21"/>
        <end position="41"/>
    </location>
</feature>
<dbReference type="GO" id="GO:1903785">
    <property type="term" value="P:L-valine transmembrane transport"/>
    <property type="evidence" value="ECO:0007669"/>
    <property type="project" value="TreeGrafter"/>
</dbReference>
<evidence type="ECO:0000256" key="6">
    <source>
        <dbReference type="ARBA" id="ARBA00022989"/>
    </source>
</evidence>
<feature type="transmembrane region" description="Helical" evidence="8">
    <location>
        <begin position="189"/>
        <end position="208"/>
    </location>
</feature>
<keyword evidence="3" id="KW-0813">Transport</keyword>
<evidence type="ECO:0000256" key="1">
    <source>
        <dbReference type="ARBA" id="ARBA00004651"/>
    </source>
</evidence>